<name>A0A411WSF6_9BURK</name>
<sequence length="494" mass="56268">MADGNKEMLSKDLLYALQTRSKRLIRELEKFTGSIDSVSAKDGWALVIETMQLVRELPPTQDKYGHIIKAVNKAWMVFADQSDAAADKLYRYVIECLEQTDWQHADEAQAGYQLLYAFHENHLHFLGANDHVRHGLRLHSPRLLALIRHLLPDSKRVLFKAPVKPQRGVGADPIDMLLDVYFHHTGPGTDHDLRAEAADMLPLLVRADPHIGDGLALALLDSHPGRADIVCQLIELYLGVSEPELEFGMFYRLMLKLVDNGGNSFVYEDLGKITKRLAVSSSQWTSEQMDFFTRFAFFYRLKSDEDRRLLMAKSAKVRQLASMIVDSKHSGTHIDALRSLYNGLGAEKPAARKPPAKRQFKDLNLKLLVIDDLMYHQGILLPRFDLEEFARQYTAREIMIEQEGYGVIPEALHYFDTLVIPPELLARVEELNFDGGAEIYSQIFPYWDGECDTFDVQSIKDIGLLPNLKRMSDMPDQFIERHATALRESGIETD</sequence>
<dbReference type="InterPro" id="IPR054187">
    <property type="entry name" value="DUF6892"/>
</dbReference>
<feature type="domain" description="DUF6892" evidence="1">
    <location>
        <begin position="359"/>
        <end position="492"/>
    </location>
</feature>
<proteinExistence type="predicted"/>
<evidence type="ECO:0000313" key="2">
    <source>
        <dbReference type="EMBL" id="GGY62488.1"/>
    </source>
</evidence>
<evidence type="ECO:0000313" key="3">
    <source>
        <dbReference type="EMBL" id="QBH99710.1"/>
    </source>
</evidence>
<reference evidence="2" key="3">
    <citation type="submission" date="2022-12" db="EMBL/GenBank/DDBJ databases">
        <authorList>
            <person name="Sun Q."/>
            <person name="Kim S."/>
        </authorList>
    </citation>
    <scope>NUCLEOTIDE SEQUENCE</scope>
    <source>
        <strain evidence="2">KCTC 12343</strain>
    </source>
</reference>
<evidence type="ECO:0000313" key="5">
    <source>
        <dbReference type="Proteomes" id="UP000628442"/>
    </source>
</evidence>
<dbReference type="OrthoDB" id="8606752at2"/>
<accession>A0A411WSF6</accession>
<gene>
    <name evidence="3" type="ORF">EYF70_01780</name>
    <name evidence="2" type="ORF">GCM10007387_51100</name>
</gene>
<dbReference type="AlphaFoldDB" id="A0A411WSF6"/>
<evidence type="ECO:0000259" key="1">
    <source>
        <dbReference type="Pfam" id="PF21832"/>
    </source>
</evidence>
<reference evidence="2" key="1">
    <citation type="journal article" date="2014" name="Int. J. Syst. Evol. Microbiol.">
        <title>Complete genome sequence of Corynebacterium casei LMG S-19264T (=DSM 44701T), isolated from a smear-ripened cheese.</title>
        <authorList>
            <consortium name="US DOE Joint Genome Institute (JGI-PGF)"/>
            <person name="Walter F."/>
            <person name="Albersmeier A."/>
            <person name="Kalinowski J."/>
            <person name="Ruckert C."/>
        </authorList>
    </citation>
    <scope>NUCLEOTIDE SEQUENCE</scope>
    <source>
        <strain evidence="2">KCTC 12343</strain>
    </source>
</reference>
<evidence type="ECO:0000313" key="4">
    <source>
        <dbReference type="Proteomes" id="UP000292307"/>
    </source>
</evidence>
<dbReference type="Proteomes" id="UP000628442">
    <property type="component" value="Unassembled WGS sequence"/>
</dbReference>
<dbReference type="EMBL" id="CP036401">
    <property type="protein sequence ID" value="QBH99710.1"/>
    <property type="molecule type" value="Genomic_DNA"/>
</dbReference>
<dbReference type="EMBL" id="BMWV01000016">
    <property type="protein sequence ID" value="GGY62488.1"/>
    <property type="molecule type" value="Genomic_DNA"/>
</dbReference>
<dbReference type="Proteomes" id="UP000292307">
    <property type="component" value="Chromosome"/>
</dbReference>
<keyword evidence="4" id="KW-1185">Reference proteome</keyword>
<organism evidence="2 5">
    <name type="scientific">Pseudoduganella albidiflava</name>
    <dbReference type="NCBI Taxonomy" id="321983"/>
    <lineage>
        <taxon>Bacteria</taxon>
        <taxon>Pseudomonadati</taxon>
        <taxon>Pseudomonadota</taxon>
        <taxon>Betaproteobacteria</taxon>
        <taxon>Burkholderiales</taxon>
        <taxon>Oxalobacteraceae</taxon>
        <taxon>Telluria group</taxon>
        <taxon>Pseudoduganella</taxon>
    </lineage>
</organism>
<reference evidence="3 4" key="2">
    <citation type="submission" date="2019-02" db="EMBL/GenBank/DDBJ databases">
        <title>Draft Genome Sequences of Six Type Strains of the Genus Massilia.</title>
        <authorList>
            <person name="Miess H."/>
            <person name="Frediansyhah A."/>
            <person name="Gross H."/>
        </authorList>
    </citation>
    <scope>NUCLEOTIDE SEQUENCE [LARGE SCALE GENOMIC DNA]</scope>
    <source>
        <strain evidence="3 4">DSM 17472</strain>
    </source>
</reference>
<dbReference type="Pfam" id="PF21832">
    <property type="entry name" value="DUF6892"/>
    <property type="match status" value="1"/>
</dbReference>
<protein>
    <recommendedName>
        <fullName evidence="1">DUF6892 domain-containing protein</fullName>
    </recommendedName>
</protein>
<dbReference type="RefSeq" id="WP_131143862.1">
    <property type="nucleotide sequence ID" value="NZ_BMWV01000016.1"/>
</dbReference>